<protein>
    <submittedName>
        <fullName evidence="1">Uridine kinase</fullName>
    </submittedName>
</protein>
<dbReference type="Gene3D" id="3.40.50.300">
    <property type="entry name" value="P-loop containing nucleotide triphosphate hydrolases"/>
    <property type="match status" value="1"/>
</dbReference>
<dbReference type="Proteomes" id="UP000218505">
    <property type="component" value="Chromosome"/>
</dbReference>
<gene>
    <name evidence="1" type="ORF">CNX65_17270</name>
</gene>
<sequence length="215" mass="23311">MLGRLAGHVAALRPGGIARVAVDGVDGAGKTTFADHLAAALAPLGRPVVRAGVDDFHHPRALRHRRGGHDPEGFFADSYDYPALRRALLDPLAPGGDRLVRTAVFDHTADRPVERAPRLVPADAVLLLDGIFLHRDELAPLWDCGIFLRASFAVTAPRMAGRDGSHPDPGHPSNRRYVEGQRRYLSRCHPEGRACAVVDHDDLRAPALLRLGRHG</sequence>
<keyword evidence="2" id="KW-1185">Reference proteome</keyword>
<dbReference type="GO" id="GO:0016301">
    <property type="term" value="F:kinase activity"/>
    <property type="evidence" value="ECO:0007669"/>
    <property type="project" value="UniProtKB-KW"/>
</dbReference>
<evidence type="ECO:0000313" key="2">
    <source>
        <dbReference type="Proteomes" id="UP000218505"/>
    </source>
</evidence>
<keyword evidence="1" id="KW-0808">Transferase</keyword>
<evidence type="ECO:0000313" key="1">
    <source>
        <dbReference type="EMBL" id="ATE58225.1"/>
    </source>
</evidence>
<dbReference type="KEGG" id="apre:CNX65_17270"/>
<accession>A0A290ZGU7</accession>
<reference evidence="1" key="1">
    <citation type="submission" date="2017-09" db="EMBL/GenBank/DDBJ databases">
        <title>Complete Genome Sequence of ansamitocin-producing Bacterium Actinosynnema pretiosum X47.</title>
        <authorList>
            <person name="Cao G."/>
            <person name="Zong G."/>
            <person name="Zhong C."/>
            <person name="Fu J."/>
        </authorList>
    </citation>
    <scope>NUCLEOTIDE SEQUENCE [LARGE SCALE GENOMIC DNA]</scope>
    <source>
        <strain evidence="1">X47</strain>
    </source>
</reference>
<proteinExistence type="predicted"/>
<dbReference type="InterPro" id="IPR027417">
    <property type="entry name" value="P-loop_NTPase"/>
</dbReference>
<dbReference type="AlphaFoldDB" id="A0A290ZGU7"/>
<dbReference type="EMBL" id="CP023445">
    <property type="protein sequence ID" value="ATE58225.1"/>
    <property type="molecule type" value="Genomic_DNA"/>
</dbReference>
<organism evidence="1 2">
    <name type="scientific">Actinosynnema pretiosum</name>
    <dbReference type="NCBI Taxonomy" id="42197"/>
    <lineage>
        <taxon>Bacteria</taxon>
        <taxon>Bacillati</taxon>
        <taxon>Actinomycetota</taxon>
        <taxon>Actinomycetes</taxon>
        <taxon>Pseudonocardiales</taxon>
        <taxon>Pseudonocardiaceae</taxon>
        <taxon>Actinosynnema</taxon>
    </lineage>
</organism>
<keyword evidence="1" id="KW-0418">Kinase</keyword>
<dbReference type="SUPFAM" id="SSF52540">
    <property type="entry name" value="P-loop containing nucleoside triphosphate hydrolases"/>
    <property type="match status" value="1"/>
</dbReference>
<name>A0A290ZGU7_9PSEU</name>